<dbReference type="GO" id="GO:0005634">
    <property type="term" value="C:nucleus"/>
    <property type="evidence" value="ECO:0007669"/>
    <property type="project" value="UniProtKB-ARBA"/>
</dbReference>
<feature type="domain" description="C2H2-type" evidence="6">
    <location>
        <begin position="236"/>
        <end position="265"/>
    </location>
</feature>
<name>A0A182NWX9_9DIPT</name>
<dbReference type="STRING" id="7168.A0A182NWX9"/>
<dbReference type="PANTHER" id="PTHR24379:SF121">
    <property type="entry name" value="C2H2-TYPE DOMAIN-CONTAINING PROTEIN"/>
    <property type="match status" value="1"/>
</dbReference>
<keyword evidence="2" id="KW-0677">Repeat</keyword>
<evidence type="ECO:0000256" key="5">
    <source>
        <dbReference type="PROSITE-ProRule" id="PRU00042"/>
    </source>
</evidence>
<evidence type="ECO:0000256" key="4">
    <source>
        <dbReference type="ARBA" id="ARBA00022833"/>
    </source>
</evidence>
<organism evidence="7 8">
    <name type="scientific">Anopheles dirus</name>
    <dbReference type="NCBI Taxonomy" id="7168"/>
    <lineage>
        <taxon>Eukaryota</taxon>
        <taxon>Metazoa</taxon>
        <taxon>Ecdysozoa</taxon>
        <taxon>Arthropoda</taxon>
        <taxon>Hexapoda</taxon>
        <taxon>Insecta</taxon>
        <taxon>Pterygota</taxon>
        <taxon>Neoptera</taxon>
        <taxon>Endopterygota</taxon>
        <taxon>Diptera</taxon>
        <taxon>Nematocera</taxon>
        <taxon>Culicoidea</taxon>
        <taxon>Culicidae</taxon>
        <taxon>Anophelinae</taxon>
        <taxon>Anopheles</taxon>
    </lineage>
</organism>
<feature type="domain" description="C2H2-type" evidence="6">
    <location>
        <begin position="355"/>
        <end position="382"/>
    </location>
</feature>
<dbReference type="FunFam" id="3.30.160.60:FF:000446">
    <property type="entry name" value="Zinc finger protein"/>
    <property type="match status" value="1"/>
</dbReference>
<feature type="domain" description="C2H2-type" evidence="6">
    <location>
        <begin position="266"/>
        <end position="294"/>
    </location>
</feature>
<keyword evidence="4" id="KW-0862">Zinc</keyword>
<evidence type="ECO:0000256" key="2">
    <source>
        <dbReference type="ARBA" id="ARBA00022737"/>
    </source>
</evidence>
<reference evidence="8" key="1">
    <citation type="submission" date="2013-03" db="EMBL/GenBank/DDBJ databases">
        <title>The Genome Sequence of Anopheles dirus WRAIR2.</title>
        <authorList>
            <consortium name="The Broad Institute Genomics Platform"/>
            <person name="Neafsey D.E."/>
            <person name="Walton C."/>
            <person name="Walker B."/>
            <person name="Young S.K."/>
            <person name="Zeng Q."/>
            <person name="Gargeya S."/>
            <person name="Fitzgerald M."/>
            <person name="Haas B."/>
            <person name="Abouelleil A."/>
            <person name="Allen A.W."/>
            <person name="Alvarado L."/>
            <person name="Arachchi H.M."/>
            <person name="Berlin A.M."/>
            <person name="Chapman S.B."/>
            <person name="Gainer-Dewar J."/>
            <person name="Goldberg J."/>
            <person name="Griggs A."/>
            <person name="Gujja S."/>
            <person name="Hansen M."/>
            <person name="Howarth C."/>
            <person name="Imamovic A."/>
            <person name="Ireland A."/>
            <person name="Larimer J."/>
            <person name="McCowan C."/>
            <person name="Murphy C."/>
            <person name="Pearson M."/>
            <person name="Poon T.W."/>
            <person name="Priest M."/>
            <person name="Roberts A."/>
            <person name="Saif S."/>
            <person name="Shea T."/>
            <person name="Sisk P."/>
            <person name="Sykes S."/>
            <person name="Wortman J."/>
            <person name="Nusbaum C."/>
            <person name="Birren B."/>
        </authorList>
    </citation>
    <scope>NUCLEOTIDE SEQUENCE [LARGE SCALE GENOMIC DNA]</scope>
    <source>
        <strain evidence="8">WRAIR2</strain>
    </source>
</reference>
<keyword evidence="8" id="KW-1185">Reference proteome</keyword>
<dbReference type="VEuPathDB" id="VectorBase:ADIR014382"/>
<keyword evidence="3 5" id="KW-0863">Zinc-finger</keyword>
<evidence type="ECO:0000256" key="3">
    <source>
        <dbReference type="ARBA" id="ARBA00022771"/>
    </source>
</evidence>
<accession>A0A182NWX9</accession>
<dbReference type="EnsemblMetazoa" id="ADIR014382-RA">
    <property type="protein sequence ID" value="ADIR014382-PA"/>
    <property type="gene ID" value="ADIR014382"/>
</dbReference>
<evidence type="ECO:0000313" key="8">
    <source>
        <dbReference type="Proteomes" id="UP000075884"/>
    </source>
</evidence>
<feature type="domain" description="C2H2-type" evidence="6">
    <location>
        <begin position="208"/>
        <end position="235"/>
    </location>
</feature>
<dbReference type="Pfam" id="PF00096">
    <property type="entry name" value="zf-C2H2"/>
    <property type="match status" value="4"/>
</dbReference>
<dbReference type="PROSITE" id="PS00028">
    <property type="entry name" value="ZINC_FINGER_C2H2_1"/>
    <property type="match status" value="8"/>
</dbReference>
<dbReference type="PANTHER" id="PTHR24379">
    <property type="entry name" value="KRAB AND ZINC FINGER DOMAIN-CONTAINING"/>
    <property type="match status" value="1"/>
</dbReference>
<dbReference type="SMART" id="SM00355">
    <property type="entry name" value="ZnF_C2H2"/>
    <property type="match status" value="10"/>
</dbReference>
<evidence type="ECO:0000313" key="7">
    <source>
        <dbReference type="EnsemblMetazoa" id="ADIR014382-PA"/>
    </source>
</evidence>
<dbReference type="Proteomes" id="UP000075884">
    <property type="component" value="Unassembled WGS sequence"/>
</dbReference>
<keyword evidence="1" id="KW-0479">Metal-binding</keyword>
<dbReference type="InterPro" id="IPR036236">
    <property type="entry name" value="Znf_C2H2_sf"/>
</dbReference>
<dbReference type="SUPFAM" id="SSF57667">
    <property type="entry name" value="beta-beta-alpha zinc fingers"/>
    <property type="match status" value="3"/>
</dbReference>
<feature type="domain" description="C2H2-type" evidence="6">
    <location>
        <begin position="383"/>
        <end position="408"/>
    </location>
</feature>
<evidence type="ECO:0000259" key="6">
    <source>
        <dbReference type="PROSITE" id="PS50157"/>
    </source>
</evidence>
<reference evidence="7" key="2">
    <citation type="submission" date="2020-05" db="UniProtKB">
        <authorList>
            <consortium name="EnsemblMetazoa"/>
        </authorList>
    </citation>
    <scope>IDENTIFICATION</scope>
    <source>
        <strain evidence="7">WRAIR2</strain>
    </source>
</reference>
<dbReference type="PROSITE" id="PS50157">
    <property type="entry name" value="ZINC_FINGER_C2H2_2"/>
    <property type="match status" value="7"/>
</dbReference>
<dbReference type="InterPro" id="IPR013087">
    <property type="entry name" value="Znf_C2H2_type"/>
</dbReference>
<protein>
    <recommendedName>
        <fullName evidence="6">C2H2-type domain-containing protein</fullName>
    </recommendedName>
</protein>
<feature type="domain" description="C2H2-type" evidence="6">
    <location>
        <begin position="171"/>
        <end position="198"/>
    </location>
</feature>
<evidence type="ECO:0000256" key="1">
    <source>
        <dbReference type="ARBA" id="ARBA00022723"/>
    </source>
</evidence>
<proteinExistence type="predicted"/>
<sequence length="408" mass="46277">MFAAGSPSIEWYVDAEDDACGLLPLIAANDNSVIAMAVTFDGGELLSAACEQLPYAMDFTLPEPHVELPFTEIVGEKQSPGASKDGRTKDVALCQNTSSAAIKPASVCDVCYLRFKCRTQLTRHQLLHHEHELVVSEASIRCGNQCCQCGEHFTSVKQLENHLTTQHPQCVLCDLCLTTFQTQTSLARHRNYHLSKELLLSHKRATTFSCDVCQKQCATSSHLNFHRKIHLEQKPYPCTFGCGRSFSSSGNRQKHFARMHTHERKYSCGTCSESFIYARQLKLHRQRKHADFKPNLICPRCSEQFEAEDILQQHVKKGQCMEYRGFECLLCTRRFKQSTHLQNHVLTHAEGVRAFGCEFCSKRFTLAGDLRVHRRIHTKEKPFRCDLCPAAFIMGKQLNKHRSAVHSS</sequence>
<dbReference type="AlphaFoldDB" id="A0A182NWX9"/>
<feature type="domain" description="C2H2-type" evidence="6">
    <location>
        <begin position="326"/>
        <end position="349"/>
    </location>
</feature>
<dbReference type="Gene3D" id="3.30.160.60">
    <property type="entry name" value="Classic Zinc Finger"/>
    <property type="match status" value="7"/>
</dbReference>
<dbReference type="GO" id="GO:0008270">
    <property type="term" value="F:zinc ion binding"/>
    <property type="evidence" value="ECO:0007669"/>
    <property type="project" value="UniProtKB-KW"/>
</dbReference>